<comment type="caution">
    <text evidence="4">The sequence shown here is derived from an EMBL/GenBank/DDBJ whole genome shotgun (WGS) entry which is preliminary data.</text>
</comment>
<evidence type="ECO:0000313" key="4">
    <source>
        <dbReference type="EMBL" id="GAA3200593.1"/>
    </source>
</evidence>
<feature type="domain" description="Lantibiotic dehydratase N-terminal" evidence="2">
    <location>
        <begin position="254"/>
        <end position="629"/>
    </location>
</feature>
<name>A0ABP6Q1T5_9ACTN</name>
<dbReference type="EMBL" id="BAAAUV010000003">
    <property type="protein sequence ID" value="GAA3200593.1"/>
    <property type="molecule type" value="Genomic_DNA"/>
</dbReference>
<evidence type="ECO:0000313" key="5">
    <source>
        <dbReference type="Proteomes" id="UP001501237"/>
    </source>
</evidence>
<dbReference type="RefSeq" id="WP_344823341.1">
    <property type="nucleotide sequence ID" value="NZ_BAAAUV010000003.1"/>
</dbReference>
<evidence type="ECO:0000256" key="1">
    <source>
        <dbReference type="SAM" id="MobiDB-lite"/>
    </source>
</evidence>
<organism evidence="4 5">
    <name type="scientific">Actinocorallia longicatena</name>
    <dbReference type="NCBI Taxonomy" id="111803"/>
    <lineage>
        <taxon>Bacteria</taxon>
        <taxon>Bacillati</taxon>
        <taxon>Actinomycetota</taxon>
        <taxon>Actinomycetes</taxon>
        <taxon>Streptosporangiales</taxon>
        <taxon>Thermomonosporaceae</taxon>
        <taxon>Actinocorallia</taxon>
    </lineage>
</organism>
<dbReference type="Proteomes" id="UP001501237">
    <property type="component" value="Unassembled WGS sequence"/>
</dbReference>
<reference evidence="5" key="1">
    <citation type="journal article" date="2019" name="Int. J. Syst. Evol. Microbiol.">
        <title>The Global Catalogue of Microorganisms (GCM) 10K type strain sequencing project: providing services to taxonomists for standard genome sequencing and annotation.</title>
        <authorList>
            <consortium name="The Broad Institute Genomics Platform"/>
            <consortium name="The Broad Institute Genome Sequencing Center for Infectious Disease"/>
            <person name="Wu L."/>
            <person name="Ma J."/>
        </authorList>
    </citation>
    <scope>NUCLEOTIDE SEQUENCE [LARGE SCALE GENOMIC DNA]</scope>
    <source>
        <strain evidence="5">JCM 9377</strain>
    </source>
</reference>
<sequence length="912" mass="100221">MFQSADAALIRAAAYPHDLDLPAWPDLTTDRPSQWTAWLRTVWEIPEFFTAVTEAAPDLAIRVTSALNGEPMEARRLRRLVEATARYLLRWTTRPTPFGRFAGIAPIAFGRHAFVRWGENHHDVSRPDERRVAEHTAASEGDLATLRTVQVVTNALGFARGGTWVLPCARRQDGRIWDVEIDLTEPLRVAVNVARSPIGFSSLASVTALKTSTGVKEIEGLLAALVREGVLVSRLRPPMIVTGPAEEPAHHTGLSASSADQMATDRRIDCAVTLPPAVVHEAQEAAAALTAVAPHLPGWDVYHLAFLERWGPGAAVPLREVLAVLGFPHGYRGAPRCSPPPFTEADALLSSLAQQSALDGGTEIVLDQELMERLKAGGDRSPVPHTELRFTLAADSTQDLERGAFTLTVVSGARHAGVAAARFLHLLTEPELKRFRGVYRNLPPAMPGARLVQLSGPPLDVRLSTLARVPELLPVLPVGDFHPDPPQTLDDLAVTGDNRRLWLSSVCTGLPVEPLLLNCVRLPTAQQPLIRFLTEIWTAWNAPCMPFDWGHARGLPFLPRVRRGRSILHSARWIVPATALPARAAPWPEWRDAWHRRRERHWIPREVLIGDDDVRLRLDLEENAHLTLLRSHLDRNPAAVLTEAPGPASWIGGRPAEILLTLTSGPPPRPTTRRARPVTTVQHLPGPSPWLEARFYGPTDHILAHLAEAPELPDGWWFLRYPHPAPHLRVRVPLTGTTFADAALGLAHRAQQLQGDGVLADYTLNTYRPETRYGTGVTLAAAEAVFAEDSRAVLRRLPGDRQATTSAGMIAIAHGFTGDGRRWLSDHAPHHTGARLDPAQLAAARSPHTGSRLAETLAVYRTRADRDGLDADRILADLLHLHHARMIGVDLPSERHCLRLARAIARAELARR</sequence>
<keyword evidence="5" id="KW-1185">Reference proteome</keyword>
<dbReference type="InterPro" id="IPR006827">
    <property type="entry name" value="Lant_deHydtase_N"/>
</dbReference>
<gene>
    <name evidence="4" type="ORF">GCM10010468_13370</name>
</gene>
<dbReference type="Pfam" id="PF14028">
    <property type="entry name" value="Lant_dehydr_C"/>
    <property type="match status" value="1"/>
</dbReference>
<feature type="domain" description="Thiopeptide-type bacteriocin biosynthesis" evidence="3">
    <location>
        <begin position="701"/>
        <end position="902"/>
    </location>
</feature>
<evidence type="ECO:0000259" key="2">
    <source>
        <dbReference type="Pfam" id="PF04738"/>
    </source>
</evidence>
<evidence type="ECO:0000259" key="3">
    <source>
        <dbReference type="Pfam" id="PF14028"/>
    </source>
</evidence>
<dbReference type="NCBIfam" id="TIGR03891">
    <property type="entry name" value="thiopep_ocin"/>
    <property type="match status" value="1"/>
</dbReference>
<feature type="region of interest" description="Disordered" evidence="1">
    <location>
        <begin position="663"/>
        <end position="683"/>
    </location>
</feature>
<feature type="domain" description="Lantibiotic dehydratase N-terminal" evidence="2">
    <location>
        <begin position="46"/>
        <end position="244"/>
    </location>
</feature>
<protein>
    <submittedName>
        <fullName evidence="4">Lantibiotic dehydratase</fullName>
    </submittedName>
</protein>
<dbReference type="Pfam" id="PF04738">
    <property type="entry name" value="Lant_dehydr_N"/>
    <property type="match status" value="2"/>
</dbReference>
<proteinExistence type="predicted"/>
<accession>A0ABP6Q1T5</accession>
<dbReference type="InterPro" id="IPR023809">
    <property type="entry name" value="Thiopep_bacteriocin_synth_dom"/>
</dbReference>